<organism evidence="5 6">
    <name type="scientific">Ascodesmis nigricans</name>
    <dbReference type="NCBI Taxonomy" id="341454"/>
    <lineage>
        <taxon>Eukaryota</taxon>
        <taxon>Fungi</taxon>
        <taxon>Dikarya</taxon>
        <taxon>Ascomycota</taxon>
        <taxon>Pezizomycotina</taxon>
        <taxon>Pezizomycetes</taxon>
        <taxon>Pezizales</taxon>
        <taxon>Ascodesmidaceae</taxon>
        <taxon>Ascodesmis</taxon>
    </lineage>
</organism>
<dbReference type="InterPro" id="IPR001680">
    <property type="entry name" value="WD40_rpt"/>
</dbReference>
<dbReference type="GO" id="GO:0003723">
    <property type="term" value="F:RNA binding"/>
    <property type="evidence" value="ECO:0007669"/>
    <property type="project" value="TreeGrafter"/>
</dbReference>
<dbReference type="PROSITE" id="PS50082">
    <property type="entry name" value="WD_REPEATS_2"/>
    <property type="match status" value="1"/>
</dbReference>
<dbReference type="GO" id="GO:0030686">
    <property type="term" value="C:90S preribosome"/>
    <property type="evidence" value="ECO:0007669"/>
    <property type="project" value="InterPro"/>
</dbReference>
<feature type="repeat" description="WD" evidence="3">
    <location>
        <begin position="199"/>
        <end position="225"/>
    </location>
</feature>
<evidence type="ECO:0000313" key="6">
    <source>
        <dbReference type="Proteomes" id="UP000298138"/>
    </source>
</evidence>
<evidence type="ECO:0000256" key="4">
    <source>
        <dbReference type="SAM" id="MobiDB-lite"/>
    </source>
</evidence>
<dbReference type="InterPro" id="IPR036322">
    <property type="entry name" value="WD40_repeat_dom_sf"/>
</dbReference>
<dbReference type="GO" id="GO:0000462">
    <property type="term" value="P:maturation of SSU-rRNA from tricistronic rRNA transcript (SSU-rRNA, 5.8S rRNA, LSU-rRNA)"/>
    <property type="evidence" value="ECO:0007669"/>
    <property type="project" value="InterPro"/>
</dbReference>
<evidence type="ECO:0000256" key="1">
    <source>
        <dbReference type="ARBA" id="ARBA00022574"/>
    </source>
</evidence>
<dbReference type="InParanoid" id="A0A4S2N676"/>
<dbReference type="FunCoup" id="A0A4S2N676">
    <property type="interactions" value="920"/>
</dbReference>
<dbReference type="SUPFAM" id="SSF50978">
    <property type="entry name" value="WD40 repeat-like"/>
    <property type="match status" value="2"/>
</dbReference>
<evidence type="ECO:0000313" key="5">
    <source>
        <dbReference type="EMBL" id="TGZ84574.1"/>
    </source>
</evidence>
<keyword evidence="2" id="KW-0677">Repeat</keyword>
<dbReference type="GO" id="GO:0032040">
    <property type="term" value="C:small-subunit processome"/>
    <property type="evidence" value="ECO:0007669"/>
    <property type="project" value="TreeGrafter"/>
</dbReference>
<reference evidence="5 6" key="1">
    <citation type="submission" date="2019-04" db="EMBL/GenBank/DDBJ databases">
        <title>Comparative genomics and transcriptomics to analyze fruiting body development in filamentous ascomycetes.</title>
        <authorList>
            <consortium name="DOE Joint Genome Institute"/>
            <person name="Lutkenhaus R."/>
            <person name="Traeger S."/>
            <person name="Breuer J."/>
            <person name="Kuo A."/>
            <person name="Lipzen A."/>
            <person name="Pangilinan J."/>
            <person name="Dilworth D."/>
            <person name="Sandor L."/>
            <person name="Poggeler S."/>
            <person name="Barry K."/>
            <person name="Grigoriev I.V."/>
            <person name="Nowrousian M."/>
        </authorList>
    </citation>
    <scope>NUCLEOTIDE SEQUENCE [LARGE SCALE GENOMIC DNA]</scope>
    <source>
        <strain evidence="5 6">CBS 389.68</strain>
    </source>
</reference>
<dbReference type="InterPro" id="IPR019775">
    <property type="entry name" value="WD40_repeat_CS"/>
</dbReference>
<name>A0A4S2N676_9PEZI</name>
<dbReference type="InterPro" id="IPR015943">
    <property type="entry name" value="WD40/YVTN_repeat-like_dom_sf"/>
</dbReference>
<dbReference type="PANTHER" id="PTHR44163:SF1">
    <property type="entry name" value="U3 SMALL NUCLEOLAR RNA-ASSOCIATED PROTEIN 4 HOMOLOG"/>
    <property type="match status" value="1"/>
</dbReference>
<proteinExistence type="predicted"/>
<dbReference type="SMART" id="SM00320">
    <property type="entry name" value="WD40"/>
    <property type="match status" value="7"/>
</dbReference>
<feature type="compositionally biased region" description="Basic and acidic residues" evidence="4">
    <location>
        <begin position="688"/>
        <end position="699"/>
    </location>
</feature>
<dbReference type="STRING" id="341454.A0A4S2N676"/>
<keyword evidence="6" id="KW-1185">Reference proteome</keyword>
<dbReference type="EMBL" id="ML220112">
    <property type="protein sequence ID" value="TGZ84574.1"/>
    <property type="molecule type" value="Genomic_DNA"/>
</dbReference>
<dbReference type="AlphaFoldDB" id="A0A4S2N676"/>
<dbReference type="Gene3D" id="2.130.10.10">
    <property type="entry name" value="YVTN repeat-like/Quinoprotein amine dehydrogenase"/>
    <property type="match status" value="3"/>
</dbReference>
<dbReference type="OrthoDB" id="8883818at2759"/>
<feature type="region of interest" description="Disordered" evidence="4">
    <location>
        <begin position="688"/>
        <end position="718"/>
    </location>
</feature>
<dbReference type="InterPro" id="IPR046351">
    <property type="entry name" value="UTP4"/>
</dbReference>
<dbReference type="Proteomes" id="UP000298138">
    <property type="component" value="Unassembled WGS sequence"/>
</dbReference>
<dbReference type="GO" id="GO:0034455">
    <property type="term" value="C:t-UTP complex"/>
    <property type="evidence" value="ECO:0007669"/>
    <property type="project" value="TreeGrafter"/>
</dbReference>
<evidence type="ECO:0000256" key="3">
    <source>
        <dbReference type="PROSITE-ProRule" id="PRU00221"/>
    </source>
</evidence>
<keyword evidence="1 3" id="KW-0853">WD repeat</keyword>
<gene>
    <name evidence="5" type="ORF">EX30DRAFT_392013</name>
</gene>
<protein>
    <submittedName>
        <fullName evidence="5">WD40 repeat-like protein</fullName>
    </submittedName>
</protein>
<dbReference type="PROSITE" id="PS00678">
    <property type="entry name" value="WD_REPEATS_1"/>
    <property type="match status" value="1"/>
</dbReference>
<dbReference type="PANTHER" id="PTHR44163">
    <property type="entry name" value="U3 SMALL NUCLEOLAR RNA-ASSOCIATED PROTEIN 4 HOMOLOG"/>
    <property type="match status" value="1"/>
</dbReference>
<sequence>MNAVPRNSATLTHLSLHRCRFVDYPPSEIAALAFSHPSNPSSSAKPPASLRLAIGRENGSIEIWNPLNGRWHHELTIPGGEGRHIGALAWTVEDPDAGLSGLRLFSIGYSTEVTEWDLTNGKPKRHVDCHGGALWSIAVQPLATSDIEDEDQRAQKIVVGTDDGTVKILSTAGGDLSFDRNLMRAGPTKARVLALAWKNRNVVVAGMADSMLRVWDIRSGRSVAKMSMGRERKRDILVWALKVTKNGEIVTGDSRGEISFWDGGNYTLKQRIKAHDADVLALEVGGKNGEYVMSGSADMRTSLFRSTGKGGRWSEVAHRRAHKHDVRAIAAFESGPFSMVVTGGVDMTPVMTSFKSFATDRHVNLPLVPQKPIVSTLPEHRILMSFWEREIKIWRVDELAESNPDVLPDDETQGRTLLSRILLSNDEYITTASLTTVPGGSGFLLAVATAGEIKLFHLRYRRNSKSTLRVNKLPLSTLPYDEVDSEDNSSDDSTQEELDLTTTGARFLTFSPNGHHLLIVTLDSEVFLFTPSTSKLLQLPLASATVPESSISCASISNTHIALSTLSGDIYTFSLHPKTQIPTQLPSLPRLPSAPALLSLRPNGHDLLVMPSDSRHLHLFNLATGRLSDWSRNNPNPPAAFKTVNAYDQPINHYWEPAGERIWVHGANWVWMFDFSRNWPDSLAHKHQQEAFKRRRDGEPITPSSESQEESMALQRVQPLKKERGQKPFWGSLRYKGLLAFLPLGTGEMVKVAPEGDDVSGRDYEMVKAVEVAVVERPVWDAHKSLPPRFFDGRK</sequence>
<accession>A0A4S2N676</accession>
<evidence type="ECO:0000256" key="2">
    <source>
        <dbReference type="ARBA" id="ARBA00022737"/>
    </source>
</evidence>